<dbReference type="AlphaFoldDB" id="A0A918WWC4"/>
<protein>
    <submittedName>
        <fullName evidence="2">N-acetyltransferase</fullName>
    </submittedName>
</protein>
<dbReference type="Proteomes" id="UP000638353">
    <property type="component" value="Unassembled WGS sequence"/>
</dbReference>
<name>A0A918WWC4_9ACTN</name>
<dbReference type="Pfam" id="PF13302">
    <property type="entry name" value="Acetyltransf_3"/>
    <property type="match status" value="1"/>
</dbReference>
<dbReference type="InterPro" id="IPR051531">
    <property type="entry name" value="N-acetyltransferase"/>
</dbReference>
<dbReference type="InterPro" id="IPR016181">
    <property type="entry name" value="Acyl_CoA_acyltransferase"/>
</dbReference>
<dbReference type="SUPFAM" id="SSF55729">
    <property type="entry name" value="Acyl-CoA N-acyltransferases (Nat)"/>
    <property type="match status" value="1"/>
</dbReference>
<dbReference type="PANTHER" id="PTHR43792">
    <property type="entry name" value="GNAT FAMILY, PUTATIVE (AFU_ORTHOLOGUE AFUA_3G00765)-RELATED-RELATED"/>
    <property type="match status" value="1"/>
</dbReference>
<reference evidence="2" key="2">
    <citation type="submission" date="2020-09" db="EMBL/GenBank/DDBJ databases">
        <authorList>
            <person name="Sun Q."/>
            <person name="Ohkuma M."/>
        </authorList>
    </citation>
    <scope>NUCLEOTIDE SEQUENCE</scope>
    <source>
        <strain evidence="2">JCM 4637</strain>
    </source>
</reference>
<gene>
    <name evidence="2" type="ORF">GCM10010334_23510</name>
</gene>
<evidence type="ECO:0000313" key="2">
    <source>
        <dbReference type="EMBL" id="GHC89940.1"/>
    </source>
</evidence>
<organism evidence="2 3">
    <name type="scientific">Streptomyces finlayi</name>
    <dbReference type="NCBI Taxonomy" id="67296"/>
    <lineage>
        <taxon>Bacteria</taxon>
        <taxon>Bacillati</taxon>
        <taxon>Actinomycetota</taxon>
        <taxon>Actinomycetes</taxon>
        <taxon>Kitasatosporales</taxon>
        <taxon>Streptomycetaceae</taxon>
        <taxon>Streptomyces</taxon>
    </lineage>
</organism>
<dbReference type="CDD" id="cd04301">
    <property type="entry name" value="NAT_SF"/>
    <property type="match status" value="1"/>
</dbReference>
<sequence>MTNTAPGDWPPAPIRTARLVLRASEARDRPAFVDLFSSPEVNAYVGGPQPREKLEETMPEVPGQRAGSFVVECDGEMIGQILLGCEPGQIERAAGRAELGYLFLPKAWGQGYAAEACGAALGWFDATRPGEPVVLATQSANVSSMRLAKKLGFTEVARYESWGAEQWFGERTPVSSGQVRARRGGLTPPGLAWG</sequence>
<dbReference type="GO" id="GO:0016747">
    <property type="term" value="F:acyltransferase activity, transferring groups other than amino-acyl groups"/>
    <property type="evidence" value="ECO:0007669"/>
    <property type="project" value="InterPro"/>
</dbReference>
<reference evidence="2" key="1">
    <citation type="journal article" date="2014" name="Int. J. Syst. Evol. Microbiol.">
        <title>Complete genome sequence of Corynebacterium casei LMG S-19264T (=DSM 44701T), isolated from a smear-ripened cheese.</title>
        <authorList>
            <consortium name="US DOE Joint Genome Institute (JGI-PGF)"/>
            <person name="Walter F."/>
            <person name="Albersmeier A."/>
            <person name="Kalinowski J."/>
            <person name="Ruckert C."/>
        </authorList>
    </citation>
    <scope>NUCLEOTIDE SEQUENCE</scope>
    <source>
        <strain evidence="2">JCM 4637</strain>
    </source>
</reference>
<dbReference type="Gene3D" id="3.40.630.30">
    <property type="match status" value="1"/>
</dbReference>
<feature type="domain" description="N-acetyltransferase" evidence="1">
    <location>
        <begin position="19"/>
        <end position="175"/>
    </location>
</feature>
<proteinExistence type="predicted"/>
<evidence type="ECO:0000259" key="1">
    <source>
        <dbReference type="PROSITE" id="PS51186"/>
    </source>
</evidence>
<dbReference type="PROSITE" id="PS51186">
    <property type="entry name" value="GNAT"/>
    <property type="match status" value="1"/>
</dbReference>
<dbReference type="InterPro" id="IPR000182">
    <property type="entry name" value="GNAT_dom"/>
</dbReference>
<dbReference type="RefSeq" id="WP_189823505.1">
    <property type="nucleotide sequence ID" value="NZ_BMVC01000004.1"/>
</dbReference>
<evidence type="ECO:0000313" key="3">
    <source>
        <dbReference type="Proteomes" id="UP000638353"/>
    </source>
</evidence>
<dbReference type="EMBL" id="BMVC01000004">
    <property type="protein sequence ID" value="GHC89940.1"/>
    <property type="molecule type" value="Genomic_DNA"/>
</dbReference>
<comment type="caution">
    <text evidence="2">The sequence shown here is derived from an EMBL/GenBank/DDBJ whole genome shotgun (WGS) entry which is preliminary data.</text>
</comment>
<accession>A0A918WWC4</accession>
<dbReference type="PANTHER" id="PTHR43792:SF1">
    <property type="entry name" value="N-ACETYLTRANSFERASE DOMAIN-CONTAINING PROTEIN"/>
    <property type="match status" value="1"/>
</dbReference>